<dbReference type="InterPro" id="IPR029052">
    <property type="entry name" value="Metallo-depent_PP-like"/>
</dbReference>
<reference evidence="2 3" key="1">
    <citation type="submission" date="2020-08" db="EMBL/GenBank/DDBJ databases">
        <title>Genomic Encyclopedia of Type Strains, Phase IV (KMG-IV): sequencing the most valuable type-strain genomes for metagenomic binning, comparative biology and taxonomic classification.</title>
        <authorList>
            <person name="Goeker M."/>
        </authorList>
    </citation>
    <scope>NUCLEOTIDE SEQUENCE [LARGE SCALE GENOMIC DNA]</scope>
    <source>
        <strain evidence="2 3">DSM 2461</strain>
    </source>
</reference>
<organism evidence="2 3">
    <name type="scientific">Spirochaeta isovalerica</name>
    <dbReference type="NCBI Taxonomy" id="150"/>
    <lineage>
        <taxon>Bacteria</taxon>
        <taxon>Pseudomonadati</taxon>
        <taxon>Spirochaetota</taxon>
        <taxon>Spirochaetia</taxon>
        <taxon>Spirochaetales</taxon>
        <taxon>Spirochaetaceae</taxon>
        <taxon>Spirochaeta</taxon>
    </lineage>
</organism>
<comment type="caution">
    <text evidence="2">The sequence shown here is derived from an EMBL/GenBank/DDBJ whole genome shotgun (WGS) entry which is preliminary data.</text>
</comment>
<evidence type="ECO:0000313" key="3">
    <source>
        <dbReference type="Proteomes" id="UP000587760"/>
    </source>
</evidence>
<dbReference type="SUPFAM" id="SSF56300">
    <property type="entry name" value="Metallo-dependent phosphatases"/>
    <property type="match status" value="1"/>
</dbReference>
<dbReference type="PANTHER" id="PTHR43143:SF1">
    <property type="entry name" value="SERINE_THREONINE-PROTEIN PHOSPHATASE CPPED1"/>
    <property type="match status" value="1"/>
</dbReference>
<evidence type="ECO:0000259" key="1">
    <source>
        <dbReference type="Pfam" id="PF00149"/>
    </source>
</evidence>
<protein>
    <submittedName>
        <fullName evidence="2">Putative phosphodiesterase</fullName>
    </submittedName>
</protein>
<sequence>MHIRITLVFIISFFLLTGCDQIALLGGFFYSYSTPDERFIESQTMDYESDPSLIKDLNSEDKKYQFIVFSDIQGQDPELPQLRVVLDEYMVDEDEFILDCGDSSEHGFLEEFEAYKSIMDGKGKPWFQTIGNHDTYHSGWKYYREVLGKTTFSLEIGYRDTPDSGSMFIIALDSANSTIGALQMEWLEETLKKESGHWDHQIVFSHSQFFADPILTVVQFSDPEEIYKLMYLFSKYKVDIMFAGHTHVWNYRTLNGVEYVTTPPLEKPFSEDAFIRVFVDGDKLSWEKVIMEP</sequence>
<keyword evidence="3" id="KW-1185">Reference proteome</keyword>
<dbReference type="AlphaFoldDB" id="A0A841RCG3"/>
<dbReference type="PANTHER" id="PTHR43143">
    <property type="entry name" value="METALLOPHOSPHOESTERASE, CALCINEURIN SUPERFAMILY"/>
    <property type="match status" value="1"/>
</dbReference>
<dbReference type="Gene3D" id="3.60.21.10">
    <property type="match status" value="1"/>
</dbReference>
<gene>
    <name evidence="2" type="ORF">HNR50_003046</name>
</gene>
<dbReference type="Proteomes" id="UP000587760">
    <property type="component" value="Unassembled WGS sequence"/>
</dbReference>
<proteinExistence type="predicted"/>
<evidence type="ECO:0000313" key="2">
    <source>
        <dbReference type="EMBL" id="MBB6481366.1"/>
    </source>
</evidence>
<feature type="domain" description="Calcineurin-like phosphoesterase" evidence="1">
    <location>
        <begin position="66"/>
        <end position="248"/>
    </location>
</feature>
<dbReference type="InterPro" id="IPR004843">
    <property type="entry name" value="Calcineurin-like_PHP"/>
</dbReference>
<name>A0A841RCG3_9SPIO</name>
<dbReference type="EMBL" id="JACHGJ010000006">
    <property type="protein sequence ID" value="MBB6481366.1"/>
    <property type="molecule type" value="Genomic_DNA"/>
</dbReference>
<dbReference type="PROSITE" id="PS51257">
    <property type="entry name" value="PROKAR_LIPOPROTEIN"/>
    <property type="match status" value="1"/>
</dbReference>
<dbReference type="RefSeq" id="WP_184747617.1">
    <property type="nucleotide sequence ID" value="NZ_JACHGJ010000006.1"/>
</dbReference>
<dbReference type="InterPro" id="IPR051918">
    <property type="entry name" value="STPP_CPPED1"/>
</dbReference>
<dbReference type="GO" id="GO:0016787">
    <property type="term" value="F:hydrolase activity"/>
    <property type="evidence" value="ECO:0007669"/>
    <property type="project" value="InterPro"/>
</dbReference>
<dbReference type="Pfam" id="PF00149">
    <property type="entry name" value="Metallophos"/>
    <property type="match status" value="1"/>
</dbReference>
<accession>A0A841RCG3</accession>